<accession>A0A2P2Q4X5</accession>
<proteinExistence type="predicted"/>
<reference evidence="1" key="1">
    <citation type="submission" date="2018-02" db="EMBL/GenBank/DDBJ databases">
        <title>Rhizophora mucronata_Transcriptome.</title>
        <authorList>
            <person name="Meera S.P."/>
            <person name="Sreeshan A."/>
            <person name="Augustine A."/>
        </authorList>
    </citation>
    <scope>NUCLEOTIDE SEQUENCE</scope>
    <source>
        <tissue evidence="1">Leaf</tissue>
    </source>
</reference>
<sequence length="38" mass="4160">MVGGHPPGSVGYGGGYKGSGSWLFWWWLSGDKFFCKYG</sequence>
<protein>
    <submittedName>
        <fullName evidence="1">Uncharacterized protein</fullName>
    </submittedName>
</protein>
<evidence type="ECO:0000313" key="1">
    <source>
        <dbReference type="EMBL" id="MBX62027.1"/>
    </source>
</evidence>
<organism evidence="1">
    <name type="scientific">Rhizophora mucronata</name>
    <name type="common">Asiatic mangrove</name>
    <dbReference type="NCBI Taxonomy" id="61149"/>
    <lineage>
        <taxon>Eukaryota</taxon>
        <taxon>Viridiplantae</taxon>
        <taxon>Streptophyta</taxon>
        <taxon>Embryophyta</taxon>
        <taxon>Tracheophyta</taxon>
        <taxon>Spermatophyta</taxon>
        <taxon>Magnoliopsida</taxon>
        <taxon>eudicotyledons</taxon>
        <taxon>Gunneridae</taxon>
        <taxon>Pentapetalae</taxon>
        <taxon>rosids</taxon>
        <taxon>fabids</taxon>
        <taxon>Malpighiales</taxon>
        <taxon>Rhizophoraceae</taxon>
        <taxon>Rhizophora</taxon>
    </lineage>
</organism>
<dbReference type="EMBL" id="GGEC01081543">
    <property type="protein sequence ID" value="MBX62027.1"/>
    <property type="molecule type" value="Transcribed_RNA"/>
</dbReference>
<dbReference type="AlphaFoldDB" id="A0A2P2Q4X5"/>
<name>A0A2P2Q4X5_RHIMU</name>